<keyword evidence="2" id="KW-0677">Repeat</keyword>
<evidence type="ECO:0000313" key="5">
    <source>
        <dbReference type="Proteomes" id="UP001061958"/>
    </source>
</evidence>
<dbReference type="PANTHER" id="PTHR44090:SF1">
    <property type="entry name" value="SUPERKILLER COMPLEX PROTEIN 8"/>
    <property type="match status" value="1"/>
</dbReference>
<dbReference type="Gene3D" id="2.130.10.10">
    <property type="entry name" value="YVTN repeat-like/Quinoprotein amine dehydrogenase"/>
    <property type="match status" value="1"/>
</dbReference>
<dbReference type="InterPro" id="IPR015943">
    <property type="entry name" value="WD40/YVTN_repeat-like_dom_sf"/>
</dbReference>
<dbReference type="InterPro" id="IPR001680">
    <property type="entry name" value="WD40_rpt"/>
</dbReference>
<proteinExistence type="predicted"/>
<feature type="repeat" description="WD" evidence="3">
    <location>
        <begin position="218"/>
        <end position="260"/>
    </location>
</feature>
<dbReference type="InterPro" id="IPR051510">
    <property type="entry name" value="SKI8"/>
</dbReference>
<dbReference type="Pfam" id="PF00400">
    <property type="entry name" value="WD40"/>
    <property type="match status" value="1"/>
</dbReference>
<evidence type="ECO:0000256" key="1">
    <source>
        <dbReference type="ARBA" id="ARBA00022574"/>
    </source>
</evidence>
<dbReference type="Proteomes" id="UP001061958">
    <property type="component" value="Unassembled WGS sequence"/>
</dbReference>
<dbReference type="PANTHER" id="PTHR44090">
    <property type="entry name" value="WD REPEAT-CONTAINING PROTEIN 61"/>
    <property type="match status" value="1"/>
</dbReference>
<reference evidence="4" key="1">
    <citation type="journal article" date="2022" name="Proc. Natl. Acad. Sci. U.S.A.">
        <title>Life cycle and functional genomics of the unicellular red alga Galdieria for elucidating algal and plant evolution and industrial use.</title>
        <authorList>
            <person name="Hirooka S."/>
            <person name="Itabashi T."/>
            <person name="Ichinose T.M."/>
            <person name="Onuma R."/>
            <person name="Fujiwara T."/>
            <person name="Yamashita S."/>
            <person name="Jong L.W."/>
            <person name="Tomita R."/>
            <person name="Iwane A.H."/>
            <person name="Miyagishima S.Y."/>
        </authorList>
    </citation>
    <scope>NUCLEOTIDE SEQUENCE</scope>
    <source>
        <strain evidence="4">NBRC 102759</strain>
    </source>
</reference>
<dbReference type="AlphaFoldDB" id="A0A9C7PZN7"/>
<dbReference type="GO" id="GO:0016593">
    <property type="term" value="C:Cdc73/Paf1 complex"/>
    <property type="evidence" value="ECO:0007669"/>
    <property type="project" value="TreeGrafter"/>
</dbReference>
<dbReference type="OrthoDB" id="7668193at2759"/>
<dbReference type="PROSITE" id="PS50082">
    <property type="entry name" value="WD_REPEATS_2"/>
    <property type="match status" value="1"/>
</dbReference>
<protein>
    <submittedName>
        <fullName evidence="4">Uncharacterized protein</fullName>
    </submittedName>
</protein>
<keyword evidence="5" id="KW-1185">Reference proteome</keyword>
<sequence length="395" mass="44802">MTRTVSEYSHLVFDSFLGEKGTAVASSPDGSLFVVGTSSGRIFVFGRCSGVWRCRLLPVVFDGEILRLKLLEGNVVCFIVSDDKFINFVSWKCDLFDDYSGANMVPDFTLTKKFSERDFLLAEGSFGRIHTFDVAQYGRLYWLGYSGKLVSAQFRGLTESSFDSLSLSCCHSFNCFPGMVFALSSSLDGQRVLYSTSDSTNLHVLNVEASKHFCDTSYGGHEDWITALKVSEENENLFISGDSSGQVCFWDSRCRQPLVSSWHFFRSITSVDILSNPLRMILAFGPHEDYIIEDEEPLYRGVLFSYIDLRQCLFDKGLYEQRRVKDNMDKVSMGQIVSSHAEGDDQVVAMDMDARKSRIVYTTYDGYIRVLSRNLLEEQLTQLLPRLRQRELGFS</sequence>
<accession>A0A9C7PZN7</accession>
<dbReference type="EMBL" id="BQMJ01000044">
    <property type="protein sequence ID" value="GJQ13514.1"/>
    <property type="molecule type" value="Genomic_DNA"/>
</dbReference>
<organism evidence="4 5">
    <name type="scientific">Galdieria partita</name>
    <dbReference type="NCBI Taxonomy" id="83374"/>
    <lineage>
        <taxon>Eukaryota</taxon>
        <taxon>Rhodophyta</taxon>
        <taxon>Bangiophyceae</taxon>
        <taxon>Galdieriales</taxon>
        <taxon>Galdieriaceae</taxon>
        <taxon>Galdieria</taxon>
    </lineage>
</organism>
<gene>
    <name evidence="4" type="ORF">GpartN1_g5305.t1</name>
</gene>
<dbReference type="SUPFAM" id="SSF50978">
    <property type="entry name" value="WD40 repeat-like"/>
    <property type="match status" value="1"/>
</dbReference>
<evidence type="ECO:0000313" key="4">
    <source>
        <dbReference type="EMBL" id="GJQ13514.1"/>
    </source>
</evidence>
<reference evidence="4" key="2">
    <citation type="submission" date="2022-01" db="EMBL/GenBank/DDBJ databases">
        <authorList>
            <person name="Hirooka S."/>
            <person name="Miyagishima S.Y."/>
        </authorList>
    </citation>
    <scope>NUCLEOTIDE SEQUENCE</scope>
    <source>
        <strain evidence="4">NBRC 102759</strain>
    </source>
</reference>
<keyword evidence="1 3" id="KW-0853">WD repeat</keyword>
<name>A0A9C7PZN7_9RHOD</name>
<comment type="caution">
    <text evidence="4">The sequence shown here is derived from an EMBL/GenBank/DDBJ whole genome shotgun (WGS) entry which is preliminary data.</text>
</comment>
<dbReference type="SMART" id="SM00320">
    <property type="entry name" value="WD40"/>
    <property type="match status" value="4"/>
</dbReference>
<dbReference type="InterPro" id="IPR036322">
    <property type="entry name" value="WD40_repeat_dom_sf"/>
</dbReference>
<evidence type="ECO:0000256" key="3">
    <source>
        <dbReference type="PROSITE-ProRule" id="PRU00221"/>
    </source>
</evidence>
<evidence type="ECO:0000256" key="2">
    <source>
        <dbReference type="ARBA" id="ARBA00022737"/>
    </source>
</evidence>